<keyword evidence="6" id="KW-0472">Membrane</keyword>
<proteinExistence type="inferred from homology"/>
<evidence type="ECO:0008006" key="12">
    <source>
        <dbReference type="Google" id="ProtNLM"/>
    </source>
</evidence>
<keyword evidence="4" id="KW-1134">Transmembrane beta strand</keyword>
<dbReference type="Pfam" id="PF02321">
    <property type="entry name" value="OEP"/>
    <property type="match status" value="2"/>
</dbReference>
<evidence type="ECO:0000256" key="4">
    <source>
        <dbReference type="ARBA" id="ARBA00022452"/>
    </source>
</evidence>
<dbReference type="GO" id="GO:0015562">
    <property type="term" value="F:efflux transmembrane transporter activity"/>
    <property type="evidence" value="ECO:0007669"/>
    <property type="project" value="InterPro"/>
</dbReference>
<feature type="region of interest" description="Disordered" evidence="8">
    <location>
        <begin position="437"/>
        <end position="457"/>
    </location>
</feature>
<keyword evidence="3" id="KW-0813">Transport</keyword>
<evidence type="ECO:0000256" key="6">
    <source>
        <dbReference type="ARBA" id="ARBA00023136"/>
    </source>
</evidence>
<evidence type="ECO:0000313" key="10">
    <source>
        <dbReference type="EMBL" id="PWF23949.1"/>
    </source>
</evidence>
<reference evidence="11" key="1">
    <citation type="submission" date="2018-05" db="EMBL/GenBank/DDBJ databases">
        <authorList>
            <person name="Li Y."/>
        </authorList>
    </citation>
    <scope>NUCLEOTIDE SEQUENCE [LARGE SCALE GENOMIC DNA]</scope>
    <source>
        <strain evidence="11">3d-2-2</strain>
    </source>
</reference>
<dbReference type="GO" id="GO:0009279">
    <property type="term" value="C:cell outer membrane"/>
    <property type="evidence" value="ECO:0007669"/>
    <property type="project" value="UniProtKB-SubCell"/>
</dbReference>
<comment type="similarity">
    <text evidence="2">Belongs to the outer membrane factor (OMF) (TC 1.B.17) family.</text>
</comment>
<dbReference type="InterPro" id="IPR010130">
    <property type="entry name" value="T1SS_OMP_TolC"/>
</dbReference>
<evidence type="ECO:0000256" key="3">
    <source>
        <dbReference type="ARBA" id="ARBA00022448"/>
    </source>
</evidence>
<dbReference type="Proteomes" id="UP000245212">
    <property type="component" value="Unassembled WGS sequence"/>
</dbReference>
<name>A0A2V1JYU0_9BURK</name>
<evidence type="ECO:0000256" key="9">
    <source>
        <dbReference type="SAM" id="SignalP"/>
    </source>
</evidence>
<dbReference type="PANTHER" id="PTHR30026:SF20">
    <property type="entry name" value="OUTER MEMBRANE PROTEIN TOLC"/>
    <property type="match status" value="1"/>
</dbReference>
<dbReference type="AlphaFoldDB" id="A0A2V1JYU0"/>
<feature type="chain" id="PRO_5016044314" description="Channel protein TolC" evidence="9">
    <location>
        <begin position="24"/>
        <end position="457"/>
    </location>
</feature>
<evidence type="ECO:0000256" key="7">
    <source>
        <dbReference type="ARBA" id="ARBA00023237"/>
    </source>
</evidence>
<dbReference type="Gene3D" id="1.20.1600.10">
    <property type="entry name" value="Outer membrane efflux proteins (OEP)"/>
    <property type="match status" value="1"/>
</dbReference>
<keyword evidence="9" id="KW-0732">Signal</keyword>
<evidence type="ECO:0000256" key="1">
    <source>
        <dbReference type="ARBA" id="ARBA00004442"/>
    </source>
</evidence>
<comment type="subcellular location">
    <subcellularLocation>
        <location evidence="1">Cell outer membrane</location>
    </subcellularLocation>
</comment>
<keyword evidence="11" id="KW-1185">Reference proteome</keyword>
<dbReference type="NCBIfam" id="TIGR01844">
    <property type="entry name" value="type_I_sec_TolC"/>
    <property type="match status" value="1"/>
</dbReference>
<dbReference type="SUPFAM" id="SSF56954">
    <property type="entry name" value="Outer membrane efflux proteins (OEP)"/>
    <property type="match status" value="1"/>
</dbReference>
<evidence type="ECO:0000256" key="5">
    <source>
        <dbReference type="ARBA" id="ARBA00022692"/>
    </source>
</evidence>
<dbReference type="InterPro" id="IPR051906">
    <property type="entry name" value="TolC-like"/>
</dbReference>
<dbReference type="GO" id="GO:1990281">
    <property type="term" value="C:efflux pump complex"/>
    <property type="evidence" value="ECO:0007669"/>
    <property type="project" value="TreeGrafter"/>
</dbReference>
<dbReference type="InterPro" id="IPR003423">
    <property type="entry name" value="OMP_efflux"/>
</dbReference>
<dbReference type="RefSeq" id="WP_109061228.1">
    <property type="nucleotide sequence ID" value="NZ_QETA01000002.1"/>
</dbReference>
<evidence type="ECO:0000256" key="2">
    <source>
        <dbReference type="ARBA" id="ARBA00007613"/>
    </source>
</evidence>
<dbReference type="PANTHER" id="PTHR30026">
    <property type="entry name" value="OUTER MEMBRANE PROTEIN TOLC"/>
    <property type="match status" value="1"/>
</dbReference>
<sequence>MARRLLALLCLTGAAGWSQVVLADDLWQTWQAAQAHDPGYAAAQAQFRASQQKVPQARARLLPRLDAAGGVEHRQDRSTHNFERAGNRQQADWALRLTQPVYDRAAWKQMAQSRLVQTEAELALEQARQDLMLRVAQAYFDILAAQDTLTALQAEQRATADQLHSAQRRFELGAATVTDIHEARARLDLLAAQELQLLNDLDIRRDQLAQMTGRYPDTLSRLPAGLALPAPEPNRIEPWSEQAQSANLAVLRAQLQSEIAQQSIEIARSGHYPTLSLQAGSSQSTTQRFDEARRGRPIENTVGLQLSIPLYSGGGVSAQVEEQVQLQQKARFEQEAARRQAIQTVRAQFQTLHSGLGRIEALEAGEASSRAAVEANLIGYEIGVRINLDVLASQQQLYATQSTLAQVRYDTLMAGLRLKAAGSTLSEIDLEEINALLARPPESSSPAPSSSAGNQTE</sequence>
<evidence type="ECO:0000313" key="11">
    <source>
        <dbReference type="Proteomes" id="UP000245212"/>
    </source>
</evidence>
<comment type="caution">
    <text evidence="10">The sequence shown here is derived from an EMBL/GenBank/DDBJ whole genome shotgun (WGS) entry which is preliminary data.</text>
</comment>
<gene>
    <name evidence="10" type="ORF">DD235_06360</name>
</gene>
<protein>
    <recommendedName>
        <fullName evidence="12">Channel protein TolC</fullName>
    </recommendedName>
</protein>
<dbReference type="GO" id="GO:0015288">
    <property type="term" value="F:porin activity"/>
    <property type="evidence" value="ECO:0007669"/>
    <property type="project" value="TreeGrafter"/>
</dbReference>
<organism evidence="10 11">
    <name type="scientific">Corticimicrobacter populi</name>
    <dbReference type="NCBI Taxonomy" id="2175229"/>
    <lineage>
        <taxon>Bacteria</taxon>
        <taxon>Pseudomonadati</taxon>
        <taxon>Pseudomonadota</taxon>
        <taxon>Betaproteobacteria</taxon>
        <taxon>Burkholderiales</taxon>
        <taxon>Alcaligenaceae</taxon>
        <taxon>Corticimicrobacter</taxon>
    </lineage>
</organism>
<dbReference type="EMBL" id="QETA01000002">
    <property type="protein sequence ID" value="PWF23949.1"/>
    <property type="molecule type" value="Genomic_DNA"/>
</dbReference>
<evidence type="ECO:0000256" key="8">
    <source>
        <dbReference type="SAM" id="MobiDB-lite"/>
    </source>
</evidence>
<feature type="signal peptide" evidence="9">
    <location>
        <begin position="1"/>
        <end position="23"/>
    </location>
</feature>
<keyword evidence="7" id="KW-0998">Cell outer membrane</keyword>
<accession>A0A2V1JYU0</accession>
<keyword evidence="5" id="KW-0812">Transmembrane</keyword>